<accession>A0A2A6C3D2</accession>
<name>A0A2A6C3D2_PRIPA</name>
<dbReference type="AlphaFoldDB" id="A0A2A6C3D2"/>
<keyword evidence="2" id="KW-1185">Reference proteome</keyword>
<dbReference type="EnsemblMetazoa" id="PPA40328.1">
    <property type="protein sequence ID" value="PPA40328.1"/>
    <property type="gene ID" value="WBGene00278697"/>
</dbReference>
<organism evidence="1 2">
    <name type="scientific">Pristionchus pacificus</name>
    <name type="common">Parasitic nematode worm</name>
    <dbReference type="NCBI Taxonomy" id="54126"/>
    <lineage>
        <taxon>Eukaryota</taxon>
        <taxon>Metazoa</taxon>
        <taxon>Ecdysozoa</taxon>
        <taxon>Nematoda</taxon>
        <taxon>Chromadorea</taxon>
        <taxon>Rhabditida</taxon>
        <taxon>Rhabditina</taxon>
        <taxon>Diplogasteromorpha</taxon>
        <taxon>Diplogasteroidea</taxon>
        <taxon>Neodiplogasteridae</taxon>
        <taxon>Pristionchus</taxon>
    </lineage>
</organism>
<evidence type="ECO:0000313" key="1">
    <source>
        <dbReference type="EnsemblMetazoa" id="PPA40328.1"/>
    </source>
</evidence>
<dbReference type="Proteomes" id="UP000005239">
    <property type="component" value="Unassembled WGS sequence"/>
</dbReference>
<evidence type="ECO:0000313" key="2">
    <source>
        <dbReference type="Proteomes" id="UP000005239"/>
    </source>
</evidence>
<accession>A0A8R1UW55</accession>
<reference evidence="2" key="1">
    <citation type="journal article" date="2008" name="Nat. Genet.">
        <title>The Pristionchus pacificus genome provides a unique perspective on nematode lifestyle and parasitism.</title>
        <authorList>
            <person name="Dieterich C."/>
            <person name="Clifton S.W."/>
            <person name="Schuster L.N."/>
            <person name="Chinwalla A."/>
            <person name="Delehaunty K."/>
            <person name="Dinkelacker I."/>
            <person name="Fulton L."/>
            <person name="Fulton R."/>
            <person name="Godfrey J."/>
            <person name="Minx P."/>
            <person name="Mitreva M."/>
            <person name="Roeseler W."/>
            <person name="Tian H."/>
            <person name="Witte H."/>
            <person name="Yang S.P."/>
            <person name="Wilson R.K."/>
            <person name="Sommer R.J."/>
        </authorList>
    </citation>
    <scope>NUCLEOTIDE SEQUENCE [LARGE SCALE GENOMIC DNA]</scope>
    <source>
        <strain evidence="2">PS312</strain>
    </source>
</reference>
<protein>
    <submittedName>
        <fullName evidence="1">Uncharacterized protein</fullName>
    </submittedName>
</protein>
<reference evidence="1" key="2">
    <citation type="submission" date="2022-06" db="UniProtKB">
        <authorList>
            <consortium name="EnsemblMetazoa"/>
        </authorList>
    </citation>
    <scope>IDENTIFICATION</scope>
    <source>
        <strain evidence="1">PS312</strain>
    </source>
</reference>
<proteinExistence type="predicted"/>
<gene>
    <name evidence="1" type="primary">WBGene00278697</name>
</gene>
<sequence length="68" mass="8005">MWYGSVIDLAKLMELLRVLAQATTAQNVEGWENESYREGILCDQMMGQKRRSVKIIRQKKEQLHQIQL</sequence>